<evidence type="ECO:0000313" key="3">
    <source>
        <dbReference type="EMBL" id="KAG1327236.1"/>
    </source>
</evidence>
<organism evidence="3 4">
    <name type="scientific">Cocos nucifera</name>
    <name type="common">Coconut palm</name>
    <dbReference type="NCBI Taxonomy" id="13894"/>
    <lineage>
        <taxon>Eukaryota</taxon>
        <taxon>Viridiplantae</taxon>
        <taxon>Streptophyta</taxon>
        <taxon>Embryophyta</taxon>
        <taxon>Tracheophyta</taxon>
        <taxon>Spermatophyta</taxon>
        <taxon>Magnoliopsida</taxon>
        <taxon>Liliopsida</taxon>
        <taxon>Arecaceae</taxon>
        <taxon>Arecoideae</taxon>
        <taxon>Cocoseae</taxon>
        <taxon>Attaleinae</taxon>
        <taxon>Cocos</taxon>
    </lineage>
</organism>
<dbReference type="GO" id="GO:0008270">
    <property type="term" value="F:zinc ion binding"/>
    <property type="evidence" value="ECO:0007669"/>
    <property type="project" value="UniProtKB-KW"/>
</dbReference>
<keyword evidence="4" id="KW-1185">Reference proteome</keyword>
<dbReference type="PANTHER" id="PTHR45730">
    <property type="entry name" value="ZINC FINGER PROTEIN JAGGED"/>
    <property type="match status" value="1"/>
</dbReference>
<dbReference type="PROSITE" id="PS00028">
    <property type="entry name" value="ZINC_FINGER_C2H2_1"/>
    <property type="match status" value="1"/>
</dbReference>
<dbReference type="SUPFAM" id="SSF57667">
    <property type="entry name" value="beta-beta-alpha zinc fingers"/>
    <property type="match status" value="1"/>
</dbReference>
<dbReference type="InterPro" id="IPR013087">
    <property type="entry name" value="Znf_C2H2_type"/>
</dbReference>
<sequence length="207" mass="22634">MARASATKGRHLTGPLLHCGCNGGGPCVQCGLSIAKSSEEHDGRDYFFYRCKFCNRTFPTPQSLGGHHNSHRHLKVMWQETRGRSVRRNQESRPLQAAPPAVPLALTGPSHQEGTVTGPVVWAVTLNVPDEPMRAILRRELHQPVERGCNAARPEDLSEDVMTWVEGLLVDPEEEASEPALAGYEDGGAFADGSSVKMDLNLNLKKT</sequence>
<feature type="domain" description="C2H2-type" evidence="2">
    <location>
        <begin position="49"/>
        <end position="76"/>
    </location>
</feature>
<reference evidence="3" key="1">
    <citation type="journal article" date="2017" name="Gigascience">
        <title>The genome draft of coconut (Cocos nucifera).</title>
        <authorList>
            <person name="Xiao Y."/>
            <person name="Xu P."/>
            <person name="Fan H."/>
            <person name="Baudouin L."/>
            <person name="Xia W."/>
            <person name="Bocs S."/>
            <person name="Xu J."/>
            <person name="Li Q."/>
            <person name="Guo A."/>
            <person name="Zhou L."/>
            <person name="Li J."/>
            <person name="Wu Y."/>
            <person name="Ma Z."/>
            <person name="Armero A."/>
            <person name="Issali A.E."/>
            <person name="Liu N."/>
            <person name="Peng M."/>
            <person name="Yang Y."/>
        </authorList>
    </citation>
    <scope>NUCLEOTIDE SEQUENCE</scope>
    <source>
        <tissue evidence="3">Spear leaf of Hainan Tall coconut</tissue>
    </source>
</reference>
<accession>A0A8K0MUQ3</accession>
<dbReference type="PROSITE" id="PS50157">
    <property type="entry name" value="ZINC_FINGER_C2H2_2"/>
    <property type="match status" value="1"/>
</dbReference>
<comment type="caution">
    <text evidence="3">The sequence shown here is derived from an EMBL/GenBank/DDBJ whole genome shotgun (WGS) entry which is preliminary data.</text>
</comment>
<dbReference type="InterPro" id="IPR036236">
    <property type="entry name" value="Znf_C2H2_sf"/>
</dbReference>
<evidence type="ECO:0000313" key="4">
    <source>
        <dbReference type="Proteomes" id="UP000797356"/>
    </source>
</evidence>
<dbReference type="AlphaFoldDB" id="A0A8K0MUQ3"/>
<dbReference type="InterPro" id="IPR045320">
    <property type="entry name" value="JAGGED/SL1-like"/>
</dbReference>
<keyword evidence="1" id="KW-0863">Zinc-finger</keyword>
<evidence type="ECO:0000256" key="1">
    <source>
        <dbReference type="PROSITE-ProRule" id="PRU00042"/>
    </source>
</evidence>
<keyword evidence="1" id="KW-0862">Zinc</keyword>
<gene>
    <name evidence="3" type="ORF">COCNU_01G011700</name>
</gene>
<dbReference type="Proteomes" id="UP000797356">
    <property type="component" value="Chromosome 1"/>
</dbReference>
<dbReference type="EMBL" id="CM017872">
    <property type="protein sequence ID" value="KAG1327236.1"/>
    <property type="molecule type" value="Genomic_DNA"/>
</dbReference>
<reference evidence="3" key="2">
    <citation type="submission" date="2019-07" db="EMBL/GenBank/DDBJ databases">
        <authorList>
            <person name="Yang Y."/>
            <person name="Bocs S."/>
            <person name="Baudouin L."/>
        </authorList>
    </citation>
    <scope>NUCLEOTIDE SEQUENCE</scope>
    <source>
        <tissue evidence="3">Spear leaf of Hainan Tall coconut</tissue>
    </source>
</reference>
<evidence type="ECO:0000259" key="2">
    <source>
        <dbReference type="PROSITE" id="PS50157"/>
    </source>
</evidence>
<protein>
    <submittedName>
        <fullName evidence="3">Putative transcriptional regulator SUPERMAN-like</fullName>
    </submittedName>
</protein>
<keyword evidence="1" id="KW-0479">Metal-binding</keyword>
<name>A0A8K0MUQ3_COCNU</name>
<proteinExistence type="predicted"/>
<dbReference type="Pfam" id="PF13912">
    <property type="entry name" value="zf-C2H2_6"/>
    <property type="match status" value="1"/>
</dbReference>
<dbReference type="GO" id="GO:0003700">
    <property type="term" value="F:DNA-binding transcription factor activity"/>
    <property type="evidence" value="ECO:0007669"/>
    <property type="project" value="InterPro"/>
</dbReference>